<evidence type="ECO:0000256" key="1">
    <source>
        <dbReference type="ARBA" id="ARBA00007169"/>
    </source>
</evidence>
<dbReference type="InterPro" id="IPR029058">
    <property type="entry name" value="AB_hydrolase_fold"/>
</dbReference>
<dbReference type="GO" id="GO:0008610">
    <property type="term" value="P:lipid biosynthetic process"/>
    <property type="evidence" value="ECO:0007669"/>
    <property type="project" value="TreeGrafter"/>
</dbReference>
<sequence length="253" mass="28260">MEHVGAAEVRSGRWLRRFRRGESPEDVRLICFPHAGGAATFFFPFARGLNASAEVLAVQYPGRQDRHRDACIDSVEEMADLIFEDVRALDDRPLAFFGHSMGAVLAFEVTRRLEEKDGISPRRLFASARPAPSRHRDEQLRTDDAQLIADLKALNGPNSGIFADEDALRVILPAIRSDYKAIEGYVVTPDTRVTCPISTVIGVSDERVTSDEAEDWGRHTTGDFELMAFPGGHFYLNEQLPDVARFVAERISQ</sequence>
<organism evidence="4 5">
    <name type="scientific">Streptomyces antioxidans</name>
    <dbReference type="NCBI Taxonomy" id="1507734"/>
    <lineage>
        <taxon>Bacteria</taxon>
        <taxon>Bacillati</taxon>
        <taxon>Actinomycetota</taxon>
        <taxon>Actinomycetes</taxon>
        <taxon>Kitasatosporales</taxon>
        <taxon>Streptomycetaceae</taxon>
        <taxon>Streptomyces</taxon>
    </lineage>
</organism>
<comment type="caution">
    <text evidence="4">The sequence shown here is derived from an EMBL/GenBank/DDBJ whole genome shotgun (WGS) entry which is preliminary data.</text>
</comment>
<reference evidence="4" key="1">
    <citation type="submission" date="2016-12" db="EMBL/GenBank/DDBJ databases">
        <title>Genome sequence of Streptomyces antioxidans MUSC 164.</title>
        <authorList>
            <person name="Lee L.-H."/>
            <person name="Ser H.-L."/>
        </authorList>
    </citation>
    <scope>NUCLEOTIDE SEQUENCE [LARGE SCALE GENOMIC DNA]</scope>
    <source>
        <strain evidence="4">MUSC 164</strain>
    </source>
</reference>
<dbReference type="InterPro" id="IPR012223">
    <property type="entry name" value="TEII"/>
</dbReference>
<accession>A0A1V4CTL3</accession>
<dbReference type="EMBL" id="LAKD02000153">
    <property type="protein sequence ID" value="OPF70370.1"/>
    <property type="molecule type" value="Genomic_DNA"/>
</dbReference>
<dbReference type="OrthoDB" id="8480037at2"/>
<protein>
    <submittedName>
        <fullName evidence="4">Thioesterase</fullName>
    </submittedName>
</protein>
<dbReference type="GO" id="GO:0016787">
    <property type="term" value="F:hydrolase activity"/>
    <property type="evidence" value="ECO:0007669"/>
    <property type="project" value="UniProtKB-KW"/>
</dbReference>
<dbReference type="SMART" id="SM00824">
    <property type="entry name" value="PKS_TE"/>
    <property type="match status" value="1"/>
</dbReference>
<comment type="similarity">
    <text evidence="1">Belongs to the thioesterase family.</text>
</comment>
<dbReference type="RefSeq" id="WP_046089751.1">
    <property type="nucleotide sequence ID" value="NZ_LAKD02000153.1"/>
</dbReference>
<evidence type="ECO:0000313" key="5">
    <source>
        <dbReference type="Proteomes" id="UP000033615"/>
    </source>
</evidence>
<dbReference type="Proteomes" id="UP000033615">
    <property type="component" value="Unassembled WGS sequence"/>
</dbReference>
<dbReference type="InterPro" id="IPR020802">
    <property type="entry name" value="TesA-like"/>
</dbReference>
<evidence type="ECO:0000256" key="2">
    <source>
        <dbReference type="ARBA" id="ARBA00022801"/>
    </source>
</evidence>
<dbReference type="AlphaFoldDB" id="A0A1V4CTL3"/>
<proteinExistence type="inferred from homology"/>
<feature type="domain" description="Thioesterase TesA-like" evidence="3">
    <location>
        <begin position="30"/>
        <end position="251"/>
    </location>
</feature>
<dbReference type="Pfam" id="PF00975">
    <property type="entry name" value="Thioesterase"/>
    <property type="match status" value="1"/>
</dbReference>
<dbReference type="PANTHER" id="PTHR11487">
    <property type="entry name" value="THIOESTERASE"/>
    <property type="match status" value="1"/>
</dbReference>
<name>A0A1V4CTL3_9ACTN</name>
<dbReference type="SUPFAM" id="SSF53474">
    <property type="entry name" value="alpha/beta-Hydrolases"/>
    <property type="match status" value="1"/>
</dbReference>
<dbReference type="InterPro" id="IPR001031">
    <property type="entry name" value="Thioesterase"/>
</dbReference>
<evidence type="ECO:0000313" key="4">
    <source>
        <dbReference type="EMBL" id="OPF70370.1"/>
    </source>
</evidence>
<gene>
    <name evidence="4" type="ORF">VT50_0236840</name>
</gene>
<evidence type="ECO:0000259" key="3">
    <source>
        <dbReference type="SMART" id="SM00824"/>
    </source>
</evidence>
<keyword evidence="2" id="KW-0378">Hydrolase</keyword>
<dbReference type="PANTHER" id="PTHR11487:SF0">
    <property type="entry name" value="S-ACYL FATTY ACID SYNTHASE THIOESTERASE, MEDIUM CHAIN"/>
    <property type="match status" value="1"/>
</dbReference>
<keyword evidence="5" id="KW-1185">Reference proteome</keyword>
<dbReference type="Gene3D" id="3.40.50.1820">
    <property type="entry name" value="alpha/beta hydrolase"/>
    <property type="match status" value="1"/>
</dbReference>